<proteinExistence type="predicted"/>
<dbReference type="Proteomes" id="UP000264294">
    <property type="component" value="Unassembled WGS sequence"/>
</dbReference>
<gene>
    <name evidence="1" type="ORF">D0U04_18190</name>
</gene>
<sequence>MVHFSEVDYFASKLTALGAVGSADLAPILAGLGGLTARNGRDSCSWIWCTRNDLNNGSCRDYKRVG</sequence>
<organism evidence="1 2">
    <name type="scientific">Bacillus clarus</name>
    <dbReference type="NCBI Taxonomy" id="2338372"/>
    <lineage>
        <taxon>Bacteria</taxon>
        <taxon>Bacillati</taxon>
        <taxon>Bacillota</taxon>
        <taxon>Bacilli</taxon>
        <taxon>Bacillales</taxon>
        <taxon>Bacillaceae</taxon>
        <taxon>Bacillus</taxon>
        <taxon>Bacillus cereus group</taxon>
    </lineage>
</organism>
<keyword evidence="2" id="KW-1185">Reference proteome</keyword>
<dbReference type="EMBL" id="QVOD01000023">
    <property type="protein sequence ID" value="RFT65681.1"/>
    <property type="molecule type" value="Genomic_DNA"/>
</dbReference>
<evidence type="ECO:0000313" key="2">
    <source>
        <dbReference type="Proteomes" id="UP000264294"/>
    </source>
</evidence>
<reference evidence="1 2" key="1">
    <citation type="submission" date="2018-08" db="EMBL/GenBank/DDBJ databases">
        <title>Bacillus clarus sp. nov. strain PS00077A.</title>
        <authorList>
            <person name="Mendez Acevedo M."/>
            <person name="Carroll L."/>
            <person name="Mukherjee M."/>
            <person name="Wiedmann M."/>
            <person name="Kovac J."/>
        </authorList>
    </citation>
    <scope>NUCLEOTIDE SEQUENCE [LARGE SCALE GENOMIC DNA]</scope>
    <source>
        <strain evidence="1 2">PS00077A</strain>
    </source>
</reference>
<evidence type="ECO:0000313" key="1">
    <source>
        <dbReference type="EMBL" id="RFT65681.1"/>
    </source>
</evidence>
<comment type="caution">
    <text evidence="1">The sequence shown here is derived from an EMBL/GenBank/DDBJ whole genome shotgun (WGS) entry which is preliminary data.</text>
</comment>
<protein>
    <submittedName>
        <fullName evidence="1">Uncharacterized protein</fullName>
    </submittedName>
</protein>
<accession>A0ABX9KSL4</accession>
<name>A0ABX9KSL4_9BACI</name>